<dbReference type="EMBL" id="LR877155">
    <property type="protein sequence ID" value="CAD2218570.1"/>
    <property type="molecule type" value="Genomic_DNA"/>
</dbReference>
<evidence type="ECO:0000256" key="1">
    <source>
        <dbReference type="SAM" id="Coils"/>
    </source>
</evidence>
<evidence type="ECO:0000313" key="2">
    <source>
        <dbReference type="EMBL" id="CAD2218570.1"/>
    </source>
</evidence>
<proteinExistence type="predicted"/>
<keyword evidence="3" id="KW-1185">Reference proteome</keyword>
<dbReference type="AlphaFoldDB" id="A0A7G2CFG2"/>
<accession>A0A7G2CFG2</accession>
<name>A0A7G2CFG2_9TRYP</name>
<dbReference type="VEuPathDB" id="TriTrypDB:ADEAN_000606100"/>
<gene>
    <name evidence="2" type="ORF">ADEAN_000606100</name>
</gene>
<feature type="coiled-coil region" evidence="1">
    <location>
        <begin position="22"/>
        <end position="49"/>
    </location>
</feature>
<evidence type="ECO:0000313" key="3">
    <source>
        <dbReference type="Proteomes" id="UP000515908"/>
    </source>
</evidence>
<dbReference type="Proteomes" id="UP000515908">
    <property type="component" value="Chromosome 11"/>
</dbReference>
<keyword evidence="1" id="KW-0175">Coiled coil</keyword>
<organism evidence="2 3">
    <name type="scientific">Angomonas deanei</name>
    <dbReference type="NCBI Taxonomy" id="59799"/>
    <lineage>
        <taxon>Eukaryota</taxon>
        <taxon>Discoba</taxon>
        <taxon>Euglenozoa</taxon>
        <taxon>Kinetoplastea</taxon>
        <taxon>Metakinetoplastina</taxon>
        <taxon>Trypanosomatida</taxon>
        <taxon>Trypanosomatidae</taxon>
        <taxon>Strigomonadinae</taxon>
        <taxon>Angomonas</taxon>
    </lineage>
</organism>
<protein>
    <submittedName>
        <fullName evidence="2">Uncharacterized protein</fullName>
    </submittedName>
</protein>
<sequence length="187" mass="20781">MVPTLVQEEVRQQLGRQAFCTTAQLDSAVADLRREAEALGEQLSGLKGTMDTHATTRDGMEARLAAIDAQLRETAGALADRTGAEGLAATQQWTKKNLQRLKERTEHLSSQMEEVLKTQKRLDSDITVVDAKTDGVNKKLRRMLQQKATEADALKALLEKELNHVREVADEHEVLRNTGATYGELKF</sequence>
<feature type="coiled-coil region" evidence="1">
    <location>
        <begin position="98"/>
        <end position="161"/>
    </location>
</feature>
<reference evidence="2 3" key="1">
    <citation type="submission" date="2020-08" db="EMBL/GenBank/DDBJ databases">
        <authorList>
            <person name="Newling K."/>
            <person name="Davey J."/>
            <person name="Forrester S."/>
        </authorList>
    </citation>
    <scope>NUCLEOTIDE SEQUENCE [LARGE SCALE GENOMIC DNA]</scope>
    <source>
        <strain evidence="3">Crithidia deanei Carvalho (ATCC PRA-265)</strain>
    </source>
</reference>